<gene>
    <name evidence="12" type="ORF">BT62DRAFT_898219</name>
</gene>
<keyword evidence="4" id="KW-0255">Endonuclease</keyword>
<evidence type="ECO:0000256" key="2">
    <source>
        <dbReference type="ARBA" id="ARBA00022722"/>
    </source>
</evidence>
<comment type="caution">
    <text evidence="12">The sequence shown here is derived from an EMBL/GenBank/DDBJ whole genome shotgun (WGS) entry which is preliminary data.</text>
</comment>
<dbReference type="Proteomes" id="UP000812287">
    <property type="component" value="Unassembled WGS sequence"/>
</dbReference>
<evidence type="ECO:0000313" key="13">
    <source>
        <dbReference type="Proteomes" id="UP000812287"/>
    </source>
</evidence>
<evidence type="ECO:0000256" key="7">
    <source>
        <dbReference type="ARBA" id="ARBA00022908"/>
    </source>
</evidence>
<dbReference type="Pfam" id="PF13976">
    <property type="entry name" value="gag_pre-integrs"/>
    <property type="match status" value="1"/>
</dbReference>
<dbReference type="GO" id="GO:0046872">
    <property type="term" value="F:metal ion binding"/>
    <property type="evidence" value="ECO:0007669"/>
    <property type="project" value="UniProtKB-KW"/>
</dbReference>
<dbReference type="InterPro" id="IPR039537">
    <property type="entry name" value="Retrotran_Ty1/copia-like"/>
</dbReference>
<keyword evidence="3" id="KW-0479">Metal-binding</keyword>
<keyword evidence="7" id="KW-0229">DNA integration</keyword>
<proteinExistence type="predicted"/>
<feature type="domain" description="GAG-pre-integrase" evidence="11">
    <location>
        <begin position="16"/>
        <end position="66"/>
    </location>
</feature>
<sequence length="133" mass="15342">MDKSLEADHTLLTTLSISNLKIWHRQLGHVNYQTVAKIIQSHSLQGMPINLSKLPLEYDSYILSKQTRMSIPKTQQKAYRAQQKLEIVWVDLIGSQAVVLKTETQYMMDIVDDYSNHVCSIFLQNKDNSFSEL</sequence>
<evidence type="ECO:0000256" key="8">
    <source>
        <dbReference type="ARBA" id="ARBA00022918"/>
    </source>
</evidence>
<keyword evidence="13" id="KW-1185">Reference proteome</keyword>
<protein>
    <recommendedName>
        <fullName evidence="11">GAG-pre-integrase domain-containing protein</fullName>
    </recommendedName>
</protein>
<name>A0A9P8ASR3_9AGAR</name>
<evidence type="ECO:0000256" key="4">
    <source>
        <dbReference type="ARBA" id="ARBA00022759"/>
    </source>
</evidence>
<organism evidence="12 13">
    <name type="scientific">Guyanagaster necrorhizus</name>
    <dbReference type="NCBI Taxonomy" id="856835"/>
    <lineage>
        <taxon>Eukaryota</taxon>
        <taxon>Fungi</taxon>
        <taxon>Dikarya</taxon>
        <taxon>Basidiomycota</taxon>
        <taxon>Agaricomycotina</taxon>
        <taxon>Agaricomycetes</taxon>
        <taxon>Agaricomycetidae</taxon>
        <taxon>Agaricales</taxon>
        <taxon>Marasmiineae</taxon>
        <taxon>Physalacriaceae</taxon>
        <taxon>Guyanagaster</taxon>
    </lineage>
</organism>
<reference evidence="12" key="1">
    <citation type="submission" date="2020-11" db="EMBL/GenBank/DDBJ databases">
        <title>Adaptations for nitrogen fixation in a non-lichenized fungal sporocarp promotes dispersal by wood-feeding termites.</title>
        <authorList>
            <consortium name="DOE Joint Genome Institute"/>
            <person name="Koch R.A."/>
            <person name="Yoon G."/>
            <person name="Arayal U."/>
            <person name="Lail K."/>
            <person name="Amirebrahimi M."/>
            <person name="Labutti K."/>
            <person name="Lipzen A."/>
            <person name="Riley R."/>
            <person name="Barry K."/>
            <person name="Henrissat B."/>
            <person name="Grigoriev I.V."/>
            <person name="Herr J.R."/>
            <person name="Aime M.C."/>
        </authorList>
    </citation>
    <scope>NUCLEOTIDE SEQUENCE</scope>
    <source>
        <strain evidence="12">MCA 3950</strain>
    </source>
</reference>
<dbReference type="PANTHER" id="PTHR42648:SF11">
    <property type="entry name" value="TRANSPOSON TY4-P GAG-POL POLYPROTEIN"/>
    <property type="match status" value="1"/>
</dbReference>
<dbReference type="GO" id="GO:0004519">
    <property type="term" value="F:endonuclease activity"/>
    <property type="evidence" value="ECO:0007669"/>
    <property type="project" value="UniProtKB-KW"/>
</dbReference>
<dbReference type="InterPro" id="IPR025724">
    <property type="entry name" value="GAG-pre-integrase_dom"/>
</dbReference>
<dbReference type="EMBL" id="MU250538">
    <property type="protein sequence ID" value="KAG7445132.1"/>
    <property type="molecule type" value="Genomic_DNA"/>
</dbReference>
<keyword evidence="10" id="KW-0233">DNA recombination</keyword>
<evidence type="ECO:0000256" key="3">
    <source>
        <dbReference type="ARBA" id="ARBA00022723"/>
    </source>
</evidence>
<evidence type="ECO:0000256" key="10">
    <source>
        <dbReference type="ARBA" id="ARBA00023172"/>
    </source>
</evidence>
<keyword evidence="9" id="KW-0808">Transferase</keyword>
<dbReference type="PANTHER" id="PTHR42648">
    <property type="entry name" value="TRANSPOSASE, PUTATIVE-RELATED"/>
    <property type="match status" value="1"/>
</dbReference>
<dbReference type="GO" id="GO:0015074">
    <property type="term" value="P:DNA integration"/>
    <property type="evidence" value="ECO:0007669"/>
    <property type="project" value="UniProtKB-KW"/>
</dbReference>
<keyword evidence="8" id="KW-0695">RNA-directed DNA polymerase</keyword>
<dbReference type="GeneID" id="66105626"/>
<keyword evidence="6" id="KW-0460">Magnesium</keyword>
<keyword evidence="1" id="KW-0548">Nucleotidyltransferase</keyword>
<dbReference type="GO" id="GO:0003887">
    <property type="term" value="F:DNA-directed DNA polymerase activity"/>
    <property type="evidence" value="ECO:0007669"/>
    <property type="project" value="UniProtKB-KW"/>
</dbReference>
<dbReference type="OrthoDB" id="2713924at2759"/>
<dbReference type="RefSeq" id="XP_043038632.1">
    <property type="nucleotide sequence ID" value="XM_043183329.1"/>
</dbReference>
<keyword evidence="9" id="KW-0239">DNA-directed DNA polymerase</keyword>
<evidence type="ECO:0000259" key="11">
    <source>
        <dbReference type="Pfam" id="PF13976"/>
    </source>
</evidence>
<dbReference type="GO" id="GO:0006310">
    <property type="term" value="P:DNA recombination"/>
    <property type="evidence" value="ECO:0007669"/>
    <property type="project" value="UniProtKB-KW"/>
</dbReference>
<accession>A0A9P8ASR3</accession>
<evidence type="ECO:0000256" key="9">
    <source>
        <dbReference type="ARBA" id="ARBA00022932"/>
    </source>
</evidence>
<keyword evidence="5" id="KW-0378">Hydrolase</keyword>
<evidence type="ECO:0000256" key="5">
    <source>
        <dbReference type="ARBA" id="ARBA00022801"/>
    </source>
</evidence>
<evidence type="ECO:0000313" key="12">
    <source>
        <dbReference type="EMBL" id="KAG7445132.1"/>
    </source>
</evidence>
<evidence type="ECO:0000256" key="6">
    <source>
        <dbReference type="ARBA" id="ARBA00022842"/>
    </source>
</evidence>
<dbReference type="GO" id="GO:0016787">
    <property type="term" value="F:hydrolase activity"/>
    <property type="evidence" value="ECO:0007669"/>
    <property type="project" value="UniProtKB-KW"/>
</dbReference>
<evidence type="ECO:0000256" key="1">
    <source>
        <dbReference type="ARBA" id="ARBA00022695"/>
    </source>
</evidence>
<dbReference type="GO" id="GO:0003964">
    <property type="term" value="F:RNA-directed DNA polymerase activity"/>
    <property type="evidence" value="ECO:0007669"/>
    <property type="project" value="UniProtKB-KW"/>
</dbReference>
<keyword evidence="2" id="KW-0540">Nuclease</keyword>
<dbReference type="AlphaFoldDB" id="A0A9P8ASR3"/>